<reference evidence="3" key="1">
    <citation type="journal article" date="2019" name="Int. J. Syst. Evol. Microbiol.">
        <title>The Global Catalogue of Microorganisms (GCM) 10K type strain sequencing project: providing services to taxonomists for standard genome sequencing and annotation.</title>
        <authorList>
            <consortium name="The Broad Institute Genomics Platform"/>
            <consortium name="The Broad Institute Genome Sequencing Center for Infectious Disease"/>
            <person name="Wu L."/>
            <person name="Ma J."/>
        </authorList>
    </citation>
    <scope>NUCLEOTIDE SEQUENCE [LARGE SCALE GENOMIC DNA]</scope>
    <source>
        <strain evidence="3">CECT 8472</strain>
    </source>
</reference>
<organism evidence="2 3">
    <name type="scientific">Fodinicurvata halophila</name>
    <dbReference type="NCBI Taxonomy" id="1419723"/>
    <lineage>
        <taxon>Bacteria</taxon>
        <taxon>Pseudomonadati</taxon>
        <taxon>Pseudomonadota</taxon>
        <taxon>Alphaproteobacteria</taxon>
        <taxon>Rhodospirillales</taxon>
        <taxon>Rhodovibrionaceae</taxon>
        <taxon>Fodinicurvata</taxon>
    </lineage>
</organism>
<proteinExistence type="predicted"/>
<dbReference type="Proteomes" id="UP001595799">
    <property type="component" value="Unassembled WGS sequence"/>
</dbReference>
<dbReference type="EMBL" id="JBHSCW010000004">
    <property type="protein sequence ID" value="MFC4351919.1"/>
    <property type="molecule type" value="Genomic_DNA"/>
</dbReference>
<accession>A0ABV8UN11</accession>
<evidence type="ECO:0000313" key="2">
    <source>
        <dbReference type="EMBL" id="MFC4351919.1"/>
    </source>
</evidence>
<keyword evidence="3" id="KW-1185">Reference proteome</keyword>
<gene>
    <name evidence="2" type="ORF">ACFOW6_10235</name>
</gene>
<protein>
    <submittedName>
        <fullName evidence="2">Uncharacterized protein</fullName>
    </submittedName>
</protein>
<sequence length="109" mass="11691">MTPRNCSWSIQIVFSGNAVFPELNPVPAAQNPREGMGEGQSGPEGAVEPTQFLQWLAAMVNTDISERRSPSAVLYCSADGVPWRMSPDRPITPVAMSKGPVSGRCAICE</sequence>
<comment type="caution">
    <text evidence="2">The sequence shown here is derived from an EMBL/GenBank/DDBJ whole genome shotgun (WGS) entry which is preliminary data.</text>
</comment>
<evidence type="ECO:0000256" key="1">
    <source>
        <dbReference type="SAM" id="MobiDB-lite"/>
    </source>
</evidence>
<dbReference type="RefSeq" id="WP_382422264.1">
    <property type="nucleotide sequence ID" value="NZ_JBHSCW010000004.1"/>
</dbReference>
<name>A0ABV8UN11_9PROT</name>
<feature type="region of interest" description="Disordered" evidence="1">
    <location>
        <begin position="25"/>
        <end position="46"/>
    </location>
</feature>
<evidence type="ECO:0000313" key="3">
    <source>
        <dbReference type="Proteomes" id="UP001595799"/>
    </source>
</evidence>